<sequence>MLSVQLFFSDHIHTGLVNLCGRAVEAIDREYSSWILNKINKLGKELSNYATFLRMIISLKSDDARDAMNLLHTRFLVSLNPVINMDSNELALARFLISEGVLIYERDFLNSDMFRISFSLIDLLIRRFIIPELYPSSSLNVALLQNDGDLNTLCILEEAICYFDKDIIQLGSSRSFKIALNTLMARLEIEQWHLKIDSNDKIWSTNTSRIISNSNKSTTR</sequence>
<proteinExistence type="predicted"/>
<gene>
    <name evidence="1" type="ORF">FCALED_LOCUS10323</name>
</gene>
<dbReference type="OrthoDB" id="5596319at2759"/>
<evidence type="ECO:0000313" key="1">
    <source>
        <dbReference type="EMBL" id="CAG8636148.1"/>
    </source>
</evidence>
<dbReference type="AlphaFoldDB" id="A0A9N9DIC9"/>
<accession>A0A9N9DIC9</accession>
<reference evidence="1" key="1">
    <citation type="submission" date="2021-06" db="EMBL/GenBank/DDBJ databases">
        <authorList>
            <person name="Kallberg Y."/>
            <person name="Tangrot J."/>
            <person name="Rosling A."/>
        </authorList>
    </citation>
    <scope>NUCLEOTIDE SEQUENCE</scope>
    <source>
        <strain evidence="1">UK204</strain>
    </source>
</reference>
<comment type="caution">
    <text evidence="1">The sequence shown here is derived from an EMBL/GenBank/DDBJ whole genome shotgun (WGS) entry which is preliminary data.</text>
</comment>
<dbReference type="Proteomes" id="UP000789570">
    <property type="component" value="Unassembled WGS sequence"/>
</dbReference>
<name>A0A9N9DIC9_9GLOM</name>
<protein>
    <submittedName>
        <fullName evidence="1">3925_t:CDS:1</fullName>
    </submittedName>
</protein>
<organism evidence="1 2">
    <name type="scientific">Funneliformis caledonium</name>
    <dbReference type="NCBI Taxonomy" id="1117310"/>
    <lineage>
        <taxon>Eukaryota</taxon>
        <taxon>Fungi</taxon>
        <taxon>Fungi incertae sedis</taxon>
        <taxon>Mucoromycota</taxon>
        <taxon>Glomeromycotina</taxon>
        <taxon>Glomeromycetes</taxon>
        <taxon>Glomerales</taxon>
        <taxon>Glomeraceae</taxon>
        <taxon>Funneliformis</taxon>
    </lineage>
</organism>
<keyword evidence="2" id="KW-1185">Reference proteome</keyword>
<dbReference type="EMBL" id="CAJVPQ010003732">
    <property type="protein sequence ID" value="CAG8636148.1"/>
    <property type="molecule type" value="Genomic_DNA"/>
</dbReference>
<evidence type="ECO:0000313" key="2">
    <source>
        <dbReference type="Proteomes" id="UP000789570"/>
    </source>
</evidence>